<dbReference type="EMBL" id="JBFOLJ010000011">
    <property type="protein sequence ID" value="KAL2493756.1"/>
    <property type="molecule type" value="Genomic_DNA"/>
</dbReference>
<dbReference type="Proteomes" id="UP001604277">
    <property type="component" value="Unassembled WGS sequence"/>
</dbReference>
<keyword evidence="2" id="KW-1185">Reference proteome</keyword>
<dbReference type="AlphaFoldDB" id="A0ABD1RZY8"/>
<comment type="caution">
    <text evidence="1">The sequence shown here is derived from an EMBL/GenBank/DDBJ whole genome shotgun (WGS) entry which is preliminary data.</text>
</comment>
<evidence type="ECO:0000313" key="1">
    <source>
        <dbReference type="EMBL" id="KAL2493756.1"/>
    </source>
</evidence>
<accession>A0ABD1RZY8</accession>
<proteinExistence type="predicted"/>
<sequence length="108" mass="11960">MAGFYFSKILVFRIDGGAEDDSGNVTFSPQLSVSSTVSVPVATILLVPEMAMGALSHFLSRESSFSLENVQRQGKRKRVITLKVKNLRKKGPWFIKVMRWIQGGPSEA</sequence>
<protein>
    <submittedName>
        <fullName evidence="1">Uncharacterized protein</fullName>
    </submittedName>
</protein>
<evidence type="ECO:0000313" key="2">
    <source>
        <dbReference type="Proteomes" id="UP001604277"/>
    </source>
</evidence>
<reference evidence="2" key="1">
    <citation type="submission" date="2024-07" db="EMBL/GenBank/DDBJ databases">
        <title>Two chromosome-level genome assemblies of Korean endemic species Abeliophyllum distichum and Forsythia ovata (Oleaceae).</title>
        <authorList>
            <person name="Jang H."/>
        </authorList>
    </citation>
    <scope>NUCLEOTIDE SEQUENCE [LARGE SCALE GENOMIC DNA]</scope>
</reference>
<name>A0ABD1RZY8_9LAMI</name>
<organism evidence="1 2">
    <name type="scientific">Forsythia ovata</name>
    <dbReference type="NCBI Taxonomy" id="205694"/>
    <lineage>
        <taxon>Eukaryota</taxon>
        <taxon>Viridiplantae</taxon>
        <taxon>Streptophyta</taxon>
        <taxon>Embryophyta</taxon>
        <taxon>Tracheophyta</taxon>
        <taxon>Spermatophyta</taxon>
        <taxon>Magnoliopsida</taxon>
        <taxon>eudicotyledons</taxon>
        <taxon>Gunneridae</taxon>
        <taxon>Pentapetalae</taxon>
        <taxon>asterids</taxon>
        <taxon>lamiids</taxon>
        <taxon>Lamiales</taxon>
        <taxon>Oleaceae</taxon>
        <taxon>Forsythieae</taxon>
        <taxon>Forsythia</taxon>
    </lineage>
</organism>
<gene>
    <name evidence="1" type="ORF">Fot_37513</name>
</gene>